<name>A0A5S6Q8B9_TRIMR</name>
<accession>A0A5S6Q8B9</accession>
<dbReference type="Pfam" id="PF04307">
    <property type="entry name" value="YdjM"/>
    <property type="match status" value="1"/>
</dbReference>
<reference evidence="8" key="1">
    <citation type="submission" date="2019-12" db="UniProtKB">
        <authorList>
            <consortium name="WormBaseParasite"/>
        </authorList>
    </citation>
    <scope>IDENTIFICATION</scope>
</reference>
<evidence type="ECO:0000256" key="4">
    <source>
        <dbReference type="ARBA" id="ARBA00022989"/>
    </source>
</evidence>
<evidence type="ECO:0000256" key="3">
    <source>
        <dbReference type="ARBA" id="ARBA00022692"/>
    </source>
</evidence>
<evidence type="ECO:0000313" key="8">
    <source>
        <dbReference type="WBParaSite" id="TMUE_1000003464.1"/>
    </source>
</evidence>
<dbReference type="Proteomes" id="UP000046395">
    <property type="component" value="Unassembled WGS sequence"/>
</dbReference>
<dbReference type="WBParaSite" id="TMUE_1000003464.1">
    <property type="protein sequence ID" value="TMUE_1000003464.1"/>
    <property type="gene ID" value="WBGene00285191"/>
</dbReference>
<dbReference type="PANTHER" id="PTHR13628">
    <property type="entry name" value="TRANSMEMBRANE PROTEIN 267"/>
    <property type="match status" value="1"/>
</dbReference>
<dbReference type="AlphaFoldDB" id="A0A5S6Q8B9"/>
<evidence type="ECO:0000256" key="2">
    <source>
        <dbReference type="ARBA" id="ARBA00013977"/>
    </source>
</evidence>
<keyword evidence="3 6" id="KW-0812">Transmembrane</keyword>
<feature type="transmembrane region" description="Helical" evidence="6">
    <location>
        <begin position="12"/>
        <end position="36"/>
    </location>
</feature>
<feature type="transmembrane region" description="Helical" evidence="6">
    <location>
        <begin position="116"/>
        <end position="134"/>
    </location>
</feature>
<evidence type="ECO:0000256" key="6">
    <source>
        <dbReference type="SAM" id="Phobius"/>
    </source>
</evidence>
<dbReference type="InterPro" id="IPR007404">
    <property type="entry name" value="YdjM-like"/>
</dbReference>
<keyword evidence="7" id="KW-1185">Reference proteome</keyword>
<dbReference type="PANTHER" id="PTHR13628:SF1">
    <property type="entry name" value="TRANSMEMBRANE PROTEIN 267"/>
    <property type="match status" value="1"/>
</dbReference>
<keyword evidence="4 6" id="KW-1133">Transmembrane helix</keyword>
<dbReference type="InterPro" id="IPR026572">
    <property type="entry name" value="TMEM267"/>
</dbReference>
<dbReference type="GO" id="GO:0016020">
    <property type="term" value="C:membrane"/>
    <property type="evidence" value="ECO:0007669"/>
    <property type="project" value="UniProtKB-SubCell"/>
</dbReference>
<keyword evidence="5 6" id="KW-0472">Membrane</keyword>
<protein>
    <recommendedName>
        <fullName evidence="2">Transmembrane protein 267</fullName>
    </recommendedName>
</protein>
<evidence type="ECO:0000256" key="1">
    <source>
        <dbReference type="ARBA" id="ARBA00004141"/>
    </source>
</evidence>
<proteinExistence type="predicted"/>
<comment type="subcellular location">
    <subcellularLocation>
        <location evidence="1">Membrane</location>
        <topology evidence="1">Multi-pass membrane protein</topology>
    </subcellularLocation>
</comment>
<organism evidence="7 8">
    <name type="scientific">Trichuris muris</name>
    <name type="common">Mouse whipworm</name>
    <dbReference type="NCBI Taxonomy" id="70415"/>
    <lineage>
        <taxon>Eukaryota</taxon>
        <taxon>Metazoa</taxon>
        <taxon>Ecdysozoa</taxon>
        <taxon>Nematoda</taxon>
        <taxon>Enoplea</taxon>
        <taxon>Dorylaimia</taxon>
        <taxon>Trichinellida</taxon>
        <taxon>Trichuridae</taxon>
        <taxon>Trichuris</taxon>
    </lineage>
</organism>
<evidence type="ECO:0000313" key="7">
    <source>
        <dbReference type="Proteomes" id="UP000046395"/>
    </source>
</evidence>
<evidence type="ECO:0000256" key="5">
    <source>
        <dbReference type="ARBA" id="ARBA00023136"/>
    </source>
</evidence>
<sequence length="210" mass="24011">MRPRLEGVMNAMMCWSAYDVCIVGSMFCVCICINLLADHVLFNGYSIVLRVLCDELAHWTSSAYVWAAVCLTTSYRKYAVFAFLCGTLSCCVDVDHFLMADELSLNALMNLRRRPFFHVTTFTAFSNLLIYLLFRQTQYGFLTVLAFSSWFPHQVRDANRRGFTLYPFRDTPPIPQWFYLFLITVTSPVATSLLLKGVAKSWSSPAEQIV</sequence>
<feature type="transmembrane region" description="Helical" evidence="6">
    <location>
        <begin position="177"/>
        <end position="195"/>
    </location>
</feature>